<dbReference type="AlphaFoldDB" id="A0ABD1L5V6"/>
<dbReference type="Gene3D" id="3.30.200.20">
    <property type="entry name" value="Phosphorylase Kinase, domain 1"/>
    <property type="match status" value="1"/>
</dbReference>
<protein>
    <recommendedName>
        <fullName evidence="6">Protein kinase domain-containing protein</fullName>
    </recommendedName>
</protein>
<dbReference type="InterPro" id="IPR008271">
    <property type="entry name" value="Ser/Thr_kinase_AS"/>
</dbReference>
<evidence type="ECO:0000256" key="4">
    <source>
        <dbReference type="ARBA" id="ARBA00047951"/>
    </source>
</evidence>
<keyword evidence="8" id="KW-1185">Reference proteome</keyword>
<feature type="region of interest" description="Disordered" evidence="5">
    <location>
        <begin position="1"/>
        <end position="39"/>
    </location>
</feature>
<dbReference type="SMART" id="SM00220">
    <property type="entry name" value="S_TKc"/>
    <property type="match status" value="1"/>
</dbReference>
<dbReference type="PANTHER" id="PTHR27005:SF470">
    <property type="entry name" value="ASSOCIATED KINASE-LIKE PROTEIN, PUTATIVE-RELATED"/>
    <property type="match status" value="1"/>
</dbReference>
<organism evidence="7 8">
    <name type="scientific">Flemingia macrophylla</name>
    <dbReference type="NCBI Taxonomy" id="520843"/>
    <lineage>
        <taxon>Eukaryota</taxon>
        <taxon>Viridiplantae</taxon>
        <taxon>Streptophyta</taxon>
        <taxon>Embryophyta</taxon>
        <taxon>Tracheophyta</taxon>
        <taxon>Spermatophyta</taxon>
        <taxon>Magnoliopsida</taxon>
        <taxon>eudicotyledons</taxon>
        <taxon>Gunneridae</taxon>
        <taxon>Pentapetalae</taxon>
        <taxon>rosids</taxon>
        <taxon>fabids</taxon>
        <taxon>Fabales</taxon>
        <taxon>Fabaceae</taxon>
        <taxon>Papilionoideae</taxon>
        <taxon>50 kb inversion clade</taxon>
        <taxon>NPAAA clade</taxon>
        <taxon>indigoferoid/millettioid clade</taxon>
        <taxon>Phaseoleae</taxon>
        <taxon>Flemingia</taxon>
    </lineage>
</organism>
<comment type="catalytic activity">
    <reaction evidence="4">
        <text>L-threonyl-[protein] + ATP = O-phospho-L-threonyl-[protein] + ADP + H(+)</text>
        <dbReference type="Rhea" id="RHEA:46608"/>
        <dbReference type="Rhea" id="RHEA-COMP:11060"/>
        <dbReference type="Rhea" id="RHEA-COMP:11605"/>
        <dbReference type="ChEBI" id="CHEBI:15378"/>
        <dbReference type="ChEBI" id="CHEBI:30013"/>
        <dbReference type="ChEBI" id="CHEBI:30616"/>
        <dbReference type="ChEBI" id="CHEBI:61977"/>
        <dbReference type="ChEBI" id="CHEBI:456216"/>
    </reaction>
</comment>
<dbReference type="InterPro" id="IPR011009">
    <property type="entry name" value="Kinase-like_dom_sf"/>
</dbReference>
<dbReference type="InterPro" id="IPR045274">
    <property type="entry name" value="WAK-like"/>
</dbReference>
<feature type="domain" description="Protein kinase" evidence="6">
    <location>
        <begin position="54"/>
        <end position="337"/>
    </location>
</feature>
<dbReference type="InterPro" id="IPR000719">
    <property type="entry name" value="Prot_kinase_dom"/>
</dbReference>
<evidence type="ECO:0000256" key="5">
    <source>
        <dbReference type="SAM" id="MobiDB-lite"/>
    </source>
</evidence>
<dbReference type="SUPFAM" id="SSF56112">
    <property type="entry name" value="Protein kinase-like (PK-like)"/>
    <property type="match status" value="1"/>
</dbReference>
<dbReference type="PROSITE" id="PS00108">
    <property type="entry name" value="PROTEIN_KINASE_ST"/>
    <property type="match status" value="1"/>
</dbReference>
<name>A0ABD1L5V6_9FABA</name>
<evidence type="ECO:0000313" key="8">
    <source>
        <dbReference type="Proteomes" id="UP001603857"/>
    </source>
</evidence>
<feature type="compositionally biased region" description="Basic and acidic residues" evidence="5">
    <location>
        <begin position="369"/>
        <end position="381"/>
    </location>
</feature>
<dbReference type="PANTHER" id="PTHR27005">
    <property type="entry name" value="WALL-ASSOCIATED RECEPTOR KINASE-LIKE 21"/>
    <property type="match status" value="1"/>
</dbReference>
<evidence type="ECO:0000256" key="1">
    <source>
        <dbReference type="ARBA" id="ARBA00022741"/>
    </source>
</evidence>
<evidence type="ECO:0000256" key="2">
    <source>
        <dbReference type="ARBA" id="ARBA00022840"/>
    </source>
</evidence>
<dbReference type="Pfam" id="PF07714">
    <property type="entry name" value="PK_Tyr_Ser-Thr"/>
    <property type="match status" value="1"/>
</dbReference>
<feature type="compositionally biased region" description="Polar residues" evidence="5">
    <location>
        <begin position="382"/>
        <end position="393"/>
    </location>
</feature>
<dbReference type="Proteomes" id="UP001603857">
    <property type="component" value="Unassembled WGS sequence"/>
</dbReference>
<comment type="caution">
    <text evidence="7">The sequence shown here is derived from an EMBL/GenBank/DDBJ whole genome shotgun (WGS) entry which is preliminary data.</text>
</comment>
<dbReference type="PROSITE" id="PS50011">
    <property type="entry name" value="PROTEIN_KINASE_DOM"/>
    <property type="match status" value="1"/>
</dbReference>
<comment type="catalytic activity">
    <reaction evidence="3">
        <text>L-seryl-[protein] + ATP = O-phospho-L-seryl-[protein] + ADP + H(+)</text>
        <dbReference type="Rhea" id="RHEA:17989"/>
        <dbReference type="Rhea" id="RHEA-COMP:9863"/>
        <dbReference type="Rhea" id="RHEA-COMP:11604"/>
        <dbReference type="ChEBI" id="CHEBI:15378"/>
        <dbReference type="ChEBI" id="CHEBI:29999"/>
        <dbReference type="ChEBI" id="CHEBI:30616"/>
        <dbReference type="ChEBI" id="CHEBI:83421"/>
        <dbReference type="ChEBI" id="CHEBI:456216"/>
    </reaction>
</comment>
<feature type="compositionally biased region" description="Basic and acidic residues" evidence="5">
    <location>
        <begin position="419"/>
        <end position="434"/>
    </location>
</feature>
<keyword evidence="2" id="KW-0067">ATP-binding</keyword>
<feature type="region of interest" description="Disordered" evidence="5">
    <location>
        <begin position="325"/>
        <end position="434"/>
    </location>
</feature>
<feature type="compositionally biased region" description="Basic residues" evidence="5">
    <location>
        <begin position="1"/>
        <end position="10"/>
    </location>
</feature>
<feature type="compositionally biased region" description="Polar residues" evidence="5">
    <location>
        <begin position="405"/>
        <end position="417"/>
    </location>
</feature>
<sequence>MEYQRRRGMKSKQENFQNNGGDELKDKLSQFGEDPSQSSTIFTEDDLKKATKILKNNLFTCKRGFGRVSKGTLPNKKSVAIKRSRAIDPNRREQFINMVLSLVELDQENVADFLGCCLETKEPLMVYESVDNDTTLFYYLHNNSDPDSVSWETCLRIAIEVAKALFYLHSRTPKIIHKDVKTSNILLDETLTAKLSGFGDSGLIPLDDTELATFVQESFGYLDPEYMQTRQLTEKSDVYSFGVVLVELLTGEKLFSLDRPEGEQSLIIHFLSCLKGNRLFEVLQTGFRNDKNNLVEIKKVAILAAKCLKLRGEERPSMKVVKMELEKIRPMGKHPLTNKSKNPEEAYDTREPGDRGDQHPWTNENQNFEEAHPTERGDTSDQHQFTNENQNFEEANYTPEHGDTSDQLQFTNENQNFEEAYKTEHDDTGDHQNA</sequence>
<dbReference type="GO" id="GO:0005524">
    <property type="term" value="F:ATP binding"/>
    <property type="evidence" value="ECO:0007669"/>
    <property type="project" value="UniProtKB-KW"/>
</dbReference>
<accession>A0ABD1L5V6</accession>
<feature type="compositionally biased region" description="Basic and acidic residues" evidence="5">
    <location>
        <begin position="341"/>
        <end position="358"/>
    </location>
</feature>
<dbReference type="EMBL" id="JBGMDY010000011">
    <property type="protein sequence ID" value="KAL2318425.1"/>
    <property type="molecule type" value="Genomic_DNA"/>
</dbReference>
<evidence type="ECO:0000256" key="3">
    <source>
        <dbReference type="ARBA" id="ARBA00047558"/>
    </source>
</evidence>
<keyword evidence="1" id="KW-0547">Nucleotide-binding</keyword>
<dbReference type="Gene3D" id="1.10.510.10">
    <property type="entry name" value="Transferase(Phosphotransferase) domain 1"/>
    <property type="match status" value="1"/>
</dbReference>
<evidence type="ECO:0000313" key="7">
    <source>
        <dbReference type="EMBL" id="KAL2318425.1"/>
    </source>
</evidence>
<dbReference type="FunFam" id="1.10.510.10:FF:000084">
    <property type="entry name" value="Wall-associated receptor kinase 2"/>
    <property type="match status" value="1"/>
</dbReference>
<gene>
    <name evidence="7" type="ORF">Fmac_032301</name>
</gene>
<dbReference type="InterPro" id="IPR001245">
    <property type="entry name" value="Ser-Thr/Tyr_kinase_cat_dom"/>
</dbReference>
<evidence type="ECO:0000259" key="6">
    <source>
        <dbReference type="PROSITE" id="PS50011"/>
    </source>
</evidence>
<reference evidence="7 8" key="1">
    <citation type="submission" date="2024-08" db="EMBL/GenBank/DDBJ databases">
        <title>Insights into the chromosomal genome structure of Flemingia macrophylla.</title>
        <authorList>
            <person name="Ding Y."/>
            <person name="Zhao Y."/>
            <person name="Bi W."/>
            <person name="Wu M."/>
            <person name="Zhao G."/>
            <person name="Gong Y."/>
            <person name="Li W."/>
            <person name="Zhang P."/>
        </authorList>
    </citation>
    <scope>NUCLEOTIDE SEQUENCE [LARGE SCALE GENOMIC DNA]</scope>
    <source>
        <strain evidence="7">DYQJB</strain>
        <tissue evidence="7">Leaf</tissue>
    </source>
</reference>
<proteinExistence type="predicted"/>